<gene>
    <name evidence="7" type="ORF">CONE_0692</name>
</gene>
<dbReference type="PANTHER" id="PTHR47053">
    <property type="entry name" value="MUREIN DD-ENDOPEPTIDASE MEPH-RELATED"/>
    <property type="match status" value="1"/>
</dbReference>
<dbReference type="PATRIC" id="fig|1208920.3.peg.427"/>
<keyword evidence="3" id="KW-0378">Hydrolase</keyword>
<feature type="transmembrane region" description="Helical" evidence="5">
    <location>
        <begin position="20"/>
        <end position="39"/>
    </location>
</feature>
<keyword evidence="5" id="KW-1133">Transmembrane helix</keyword>
<name>M1LSB0_9PROT</name>
<comment type="similarity">
    <text evidence="1">Belongs to the peptidase C40 family.</text>
</comment>
<dbReference type="Gene3D" id="3.90.1720.10">
    <property type="entry name" value="endopeptidase domain like (from Nostoc punctiforme)"/>
    <property type="match status" value="1"/>
</dbReference>
<evidence type="ECO:0000256" key="5">
    <source>
        <dbReference type="SAM" id="Phobius"/>
    </source>
</evidence>
<sequence>MRIIKTKDSDLKSDIKINTLIINILLIIMVVFLLFTSTGCTSLNERNKTKTYRNRILDQKELHSTVKNSLKRSGIKKKNKKFYSFVNEALNNLGKPYNFGGRNPIDGFDCSGLIHHCAKKALNINLPRTSKKIAAISTPVNKNKLQTGDLLFFNINKNKYSHVGIYLCEDFFIHSPRTGKNVEISSLKKTYWSRKFTAAHRIIK</sequence>
<evidence type="ECO:0000256" key="2">
    <source>
        <dbReference type="ARBA" id="ARBA00022670"/>
    </source>
</evidence>
<dbReference type="PROSITE" id="PS51935">
    <property type="entry name" value="NLPC_P60"/>
    <property type="match status" value="1"/>
</dbReference>
<evidence type="ECO:0000313" key="7">
    <source>
        <dbReference type="EMBL" id="AGF48437.1"/>
    </source>
</evidence>
<dbReference type="GO" id="GO:0008234">
    <property type="term" value="F:cysteine-type peptidase activity"/>
    <property type="evidence" value="ECO:0007669"/>
    <property type="project" value="UniProtKB-KW"/>
</dbReference>
<dbReference type="AlphaFoldDB" id="M1LSB0"/>
<keyword evidence="5" id="KW-0812">Transmembrane</keyword>
<feature type="domain" description="NlpC/P60" evidence="6">
    <location>
        <begin position="79"/>
        <end position="203"/>
    </location>
</feature>
<dbReference type="PANTHER" id="PTHR47053:SF1">
    <property type="entry name" value="MUREIN DD-ENDOPEPTIDASE MEPH-RELATED"/>
    <property type="match status" value="1"/>
</dbReference>
<dbReference type="Pfam" id="PF00877">
    <property type="entry name" value="NLPC_P60"/>
    <property type="match status" value="1"/>
</dbReference>
<dbReference type="HOGENOM" id="CLU_016043_7_1_4"/>
<evidence type="ECO:0000256" key="1">
    <source>
        <dbReference type="ARBA" id="ARBA00007074"/>
    </source>
</evidence>
<accession>M1LSB0</accession>
<dbReference type="InterPro" id="IPR038765">
    <property type="entry name" value="Papain-like_cys_pep_sf"/>
</dbReference>
<organism evidence="7 8">
    <name type="scientific">Candidatus Kinetoplastidibacterium stringomonadis TCC290E</name>
    <dbReference type="NCBI Taxonomy" id="1208920"/>
    <lineage>
        <taxon>Bacteria</taxon>
        <taxon>Pseudomonadati</taxon>
        <taxon>Pseudomonadota</taxon>
        <taxon>Betaproteobacteria</taxon>
        <taxon>Candidatus Kinetoplastidibacterium</taxon>
    </lineage>
</organism>
<dbReference type="SUPFAM" id="SSF54001">
    <property type="entry name" value="Cysteine proteinases"/>
    <property type="match status" value="1"/>
</dbReference>
<proteinExistence type="inferred from homology"/>
<dbReference type="InterPro" id="IPR051202">
    <property type="entry name" value="Peptidase_C40"/>
</dbReference>
<dbReference type="Proteomes" id="UP000011541">
    <property type="component" value="Chromosome"/>
</dbReference>
<dbReference type="OrthoDB" id="9807055at2"/>
<evidence type="ECO:0000256" key="4">
    <source>
        <dbReference type="ARBA" id="ARBA00022807"/>
    </source>
</evidence>
<protein>
    <submittedName>
        <fullName evidence="7">NlpC/P60 family protein</fullName>
    </submittedName>
</protein>
<dbReference type="InterPro" id="IPR000064">
    <property type="entry name" value="NLP_P60_dom"/>
</dbReference>
<dbReference type="EMBL" id="CP003805">
    <property type="protein sequence ID" value="AGF48437.1"/>
    <property type="molecule type" value="Genomic_DNA"/>
</dbReference>
<dbReference type="eggNOG" id="COG0791">
    <property type="taxonomic scope" value="Bacteria"/>
</dbReference>
<keyword evidence="5" id="KW-0472">Membrane</keyword>
<reference evidence="7 8" key="1">
    <citation type="journal article" date="2013" name="Genome Biol. Evol.">
        <title>Genome evolution and phylogenomic analysis of candidatus kinetoplastibacterium, the betaproteobacterial endosymbionts of strigomonas and angomonas.</title>
        <authorList>
            <person name="Alves J.M."/>
            <person name="Serrano M.G."/>
            <person name="Maia da Silva F."/>
            <person name="Voegtly L.J."/>
            <person name="Matveyev A.V."/>
            <person name="Teixeira M.M."/>
            <person name="Camargo E.P."/>
            <person name="Buck G.A."/>
        </authorList>
    </citation>
    <scope>NUCLEOTIDE SEQUENCE [LARGE SCALE GENOMIC DNA]</scope>
    <source>
        <strain evidence="7 8">TCC290E</strain>
    </source>
</reference>
<evidence type="ECO:0000313" key="8">
    <source>
        <dbReference type="Proteomes" id="UP000011541"/>
    </source>
</evidence>
<dbReference type="GO" id="GO:0006508">
    <property type="term" value="P:proteolysis"/>
    <property type="evidence" value="ECO:0007669"/>
    <property type="project" value="UniProtKB-KW"/>
</dbReference>
<evidence type="ECO:0000259" key="6">
    <source>
        <dbReference type="PROSITE" id="PS51935"/>
    </source>
</evidence>
<keyword evidence="2" id="KW-0645">Protease</keyword>
<evidence type="ECO:0000256" key="3">
    <source>
        <dbReference type="ARBA" id="ARBA00022801"/>
    </source>
</evidence>
<dbReference type="RefSeq" id="WP_015397123.1">
    <property type="nucleotide sequence ID" value="NC_020299.1"/>
</dbReference>
<keyword evidence="8" id="KW-1185">Reference proteome</keyword>
<keyword evidence="4" id="KW-0788">Thiol protease</keyword>
<dbReference type="KEGG" id="kon:CONE_0692"/>
<dbReference type="STRING" id="1208920.CONE_0692"/>